<evidence type="ECO:0000313" key="1">
    <source>
        <dbReference type="EMBL" id="CAF2058725.1"/>
    </source>
</evidence>
<dbReference type="Proteomes" id="UP001295469">
    <property type="component" value="Chromosome C06"/>
</dbReference>
<sequence>MHRGTHSHVFFHNTTTNIIKICLPQYGVVLMLLHLHLPLRSQTSPPFIIASKVNHLFHQCTLVYSS</sequence>
<name>A0A816Q8T4_BRANA</name>
<organism evidence="1">
    <name type="scientific">Brassica napus</name>
    <name type="common">Rape</name>
    <dbReference type="NCBI Taxonomy" id="3708"/>
    <lineage>
        <taxon>Eukaryota</taxon>
        <taxon>Viridiplantae</taxon>
        <taxon>Streptophyta</taxon>
        <taxon>Embryophyta</taxon>
        <taxon>Tracheophyta</taxon>
        <taxon>Spermatophyta</taxon>
        <taxon>Magnoliopsida</taxon>
        <taxon>eudicotyledons</taxon>
        <taxon>Gunneridae</taxon>
        <taxon>Pentapetalae</taxon>
        <taxon>rosids</taxon>
        <taxon>malvids</taxon>
        <taxon>Brassicales</taxon>
        <taxon>Brassicaceae</taxon>
        <taxon>Brassiceae</taxon>
        <taxon>Brassica</taxon>
    </lineage>
</organism>
<reference evidence="1" key="1">
    <citation type="submission" date="2021-01" db="EMBL/GenBank/DDBJ databases">
        <authorList>
            <consortium name="Genoscope - CEA"/>
            <person name="William W."/>
        </authorList>
    </citation>
    <scope>NUCLEOTIDE SEQUENCE</scope>
</reference>
<gene>
    <name evidence="1" type="ORF">DARMORV10_C06P22440.1</name>
</gene>
<dbReference type="EMBL" id="HG994370">
    <property type="protein sequence ID" value="CAF2058725.1"/>
    <property type="molecule type" value="Genomic_DNA"/>
</dbReference>
<protein>
    <submittedName>
        <fullName evidence="1">(rape) hypothetical protein</fullName>
    </submittedName>
</protein>
<proteinExistence type="predicted"/>
<dbReference type="AlphaFoldDB" id="A0A816Q8T4"/>
<accession>A0A816Q8T4</accession>